<evidence type="ECO:0000313" key="4">
    <source>
        <dbReference type="Proteomes" id="UP001499990"/>
    </source>
</evidence>
<dbReference type="InterPro" id="IPR034660">
    <property type="entry name" value="DinB/YfiT-like"/>
</dbReference>
<dbReference type="Pfam" id="PF11716">
    <property type="entry name" value="MDMPI_N"/>
    <property type="match status" value="1"/>
</dbReference>
<accession>A0ABP6SLX6</accession>
<feature type="domain" description="Mycothiol-dependent maleylpyruvate isomerase metal-binding" evidence="1">
    <location>
        <begin position="9"/>
        <end position="99"/>
    </location>
</feature>
<evidence type="ECO:0000259" key="1">
    <source>
        <dbReference type="Pfam" id="PF11716"/>
    </source>
</evidence>
<sequence>MSPEGMVGLRATIDDVRMVLRSLSGDEWAAPSAATGWSVKYVATHMADLLSILMSAVRGELDTDLGIEWLNDVHATERADWTPDDVLEDFTRQSAEALSVFDTL</sequence>
<protein>
    <recommendedName>
        <fullName evidence="1">Mycothiol-dependent maleylpyruvate isomerase metal-binding domain-containing protein</fullName>
    </recommendedName>
</protein>
<comment type="caution">
    <text evidence="3">The sequence shown here is derived from an EMBL/GenBank/DDBJ whole genome shotgun (WGS) entry which is preliminary data.</text>
</comment>
<gene>
    <name evidence="2" type="ORF">GCM10020367_01480</name>
    <name evidence="3" type="ORF">GCM10020367_67360</name>
</gene>
<dbReference type="Proteomes" id="UP001499990">
    <property type="component" value="Unassembled WGS sequence"/>
</dbReference>
<keyword evidence="4" id="KW-1185">Reference proteome</keyword>
<name>A0ABP6SLX6_9ACTN</name>
<organism evidence="3 4">
    <name type="scientific">Streptomyces sannanensis</name>
    <dbReference type="NCBI Taxonomy" id="285536"/>
    <lineage>
        <taxon>Bacteria</taxon>
        <taxon>Bacillati</taxon>
        <taxon>Actinomycetota</taxon>
        <taxon>Actinomycetes</taxon>
        <taxon>Kitasatosporales</taxon>
        <taxon>Streptomycetaceae</taxon>
        <taxon>Streptomyces</taxon>
    </lineage>
</organism>
<dbReference type="SUPFAM" id="SSF109854">
    <property type="entry name" value="DinB/YfiT-like putative metalloenzymes"/>
    <property type="match status" value="1"/>
</dbReference>
<evidence type="ECO:0000313" key="2">
    <source>
        <dbReference type="EMBL" id="GAA3367397.1"/>
    </source>
</evidence>
<dbReference type="InterPro" id="IPR024344">
    <property type="entry name" value="MDMPI_metal-binding"/>
</dbReference>
<evidence type="ECO:0000313" key="3">
    <source>
        <dbReference type="EMBL" id="GAA3380298.1"/>
    </source>
</evidence>
<dbReference type="EMBL" id="BAAAYL010000001">
    <property type="protein sequence ID" value="GAA3367397.1"/>
    <property type="molecule type" value="Genomic_DNA"/>
</dbReference>
<reference evidence="4" key="2">
    <citation type="journal article" date="2019" name="Int. J. Syst. Evol. Microbiol.">
        <title>The Global Catalogue of Microorganisms (GCM) 10K type strain sequencing project: providing services to taxonomists for standard genome sequencing and annotation.</title>
        <authorList>
            <consortium name="The Broad Institute Genomics Platform"/>
            <consortium name="The Broad Institute Genome Sequencing Center for Infectious Disease"/>
            <person name="Wu L."/>
            <person name="Ma J."/>
        </authorList>
    </citation>
    <scope>NUCLEOTIDE SEQUENCE [LARGE SCALE GENOMIC DNA]</scope>
    <source>
        <strain evidence="4">JCM 9651</strain>
    </source>
</reference>
<reference evidence="3" key="3">
    <citation type="submission" date="2023-12" db="EMBL/GenBank/DDBJ databases">
        <authorList>
            <person name="Sun Q."/>
            <person name="Inoue M."/>
        </authorList>
    </citation>
    <scope>NUCLEOTIDE SEQUENCE</scope>
    <source>
        <strain evidence="3">JCM 9651</strain>
    </source>
</reference>
<dbReference type="RefSeq" id="WP_345033743.1">
    <property type="nucleotide sequence ID" value="NZ_BAAAYL010000001.1"/>
</dbReference>
<dbReference type="Gene3D" id="1.20.120.450">
    <property type="entry name" value="dinb family like domain"/>
    <property type="match status" value="1"/>
</dbReference>
<reference evidence="3" key="1">
    <citation type="journal article" date="2014" name="Int. J. Syst. Evol. Microbiol.">
        <title>Complete genome of a new Firmicutes species belonging to the dominant human colonic microbiota ('Ruminococcus bicirculans') reveals two chromosomes and a selective capacity to utilize plant glucans.</title>
        <authorList>
            <consortium name="NISC Comparative Sequencing Program"/>
            <person name="Wegmann U."/>
            <person name="Louis P."/>
            <person name="Goesmann A."/>
            <person name="Henrissat B."/>
            <person name="Duncan S.H."/>
            <person name="Flint H.J."/>
        </authorList>
    </citation>
    <scope>NUCLEOTIDE SEQUENCE</scope>
    <source>
        <strain evidence="3">JCM 9651</strain>
    </source>
</reference>
<proteinExistence type="predicted"/>
<dbReference type="EMBL" id="BAAAYL010000001">
    <property type="protein sequence ID" value="GAA3380298.1"/>
    <property type="molecule type" value="Genomic_DNA"/>
</dbReference>